<evidence type="ECO:0000313" key="3">
    <source>
        <dbReference type="Proteomes" id="UP001597549"/>
    </source>
</evidence>
<dbReference type="InterPro" id="IPR010997">
    <property type="entry name" value="HRDC-like_sf"/>
</dbReference>
<feature type="domain" description="HRDC" evidence="1">
    <location>
        <begin position="72"/>
        <end position="145"/>
    </location>
</feature>
<evidence type="ECO:0000259" key="1">
    <source>
        <dbReference type="PROSITE" id="PS50967"/>
    </source>
</evidence>
<dbReference type="PROSITE" id="PS50967">
    <property type="entry name" value="HRDC"/>
    <property type="match status" value="1"/>
</dbReference>
<dbReference type="Proteomes" id="UP001597549">
    <property type="component" value="Unassembled WGS sequence"/>
</dbReference>
<dbReference type="Pfam" id="PF00570">
    <property type="entry name" value="HRDC"/>
    <property type="match status" value="1"/>
</dbReference>
<name>A0ABW5Z9D2_9FLAO</name>
<dbReference type="SUPFAM" id="SSF47819">
    <property type="entry name" value="HRDC-like"/>
    <property type="match status" value="1"/>
</dbReference>
<dbReference type="RefSeq" id="WP_379806487.1">
    <property type="nucleotide sequence ID" value="NZ_JBHUOL010000012.1"/>
</dbReference>
<reference evidence="3" key="1">
    <citation type="journal article" date="2019" name="Int. J. Syst. Evol. Microbiol.">
        <title>The Global Catalogue of Microorganisms (GCM) 10K type strain sequencing project: providing services to taxonomists for standard genome sequencing and annotation.</title>
        <authorList>
            <consortium name="The Broad Institute Genomics Platform"/>
            <consortium name="The Broad Institute Genome Sequencing Center for Infectious Disease"/>
            <person name="Wu L."/>
            <person name="Ma J."/>
        </authorList>
    </citation>
    <scope>NUCLEOTIDE SEQUENCE [LARGE SCALE GENOMIC DNA]</scope>
    <source>
        <strain evidence="3">KCTC 52644</strain>
    </source>
</reference>
<organism evidence="2 3">
    <name type="scientific">Flavobacterium ardleyense</name>
    <dbReference type="NCBI Taxonomy" id="2038737"/>
    <lineage>
        <taxon>Bacteria</taxon>
        <taxon>Pseudomonadati</taxon>
        <taxon>Bacteroidota</taxon>
        <taxon>Flavobacteriia</taxon>
        <taxon>Flavobacteriales</taxon>
        <taxon>Flavobacteriaceae</taxon>
        <taxon>Flavobacterium</taxon>
    </lineage>
</organism>
<protein>
    <submittedName>
        <fullName evidence="2">HRDC domain-containing protein</fullName>
    </submittedName>
</protein>
<accession>A0ABW5Z9D2</accession>
<dbReference type="InterPro" id="IPR044876">
    <property type="entry name" value="HRDC_dom_sf"/>
</dbReference>
<evidence type="ECO:0000313" key="2">
    <source>
        <dbReference type="EMBL" id="MFD2908706.1"/>
    </source>
</evidence>
<proteinExistence type="predicted"/>
<dbReference type="EMBL" id="JBHUOL010000012">
    <property type="protein sequence ID" value="MFD2908706.1"/>
    <property type="molecule type" value="Genomic_DNA"/>
</dbReference>
<dbReference type="Gene3D" id="1.10.150.80">
    <property type="entry name" value="HRDC domain"/>
    <property type="match status" value="1"/>
</dbReference>
<sequence>MQVKVFSIRIDSVYLEQDQQKLNEFLTTVTFKKSSSQFVESDEPHWSVLVHFDVLEIENPIQIVQNTFEDLTSKDKQVYGYLNQWRTDKSKELKFKKFIICHNSHLIDLALYKPSNLDELQQIKGFGKQRAEKYGEDILAILNAV</sequence>
<dbReference type="InterPro" id="IPR002121">
    <property type="entry name" value="HRDC_dom"/>
</dbReference>
<keyword evidence="3" id="KW-1185">Reference proteome</keyword>
<comment type="caution">
    <text evidence="2">The sequence shown here is derived from an EMBL/GenBank/DDBJ whole genome shotgun (WGS) entry which is preliminary data.</text>
</comment>
<gene>
    <name evidence="2" type="ORF">ACFSX9_08140</name>
</gene>